<dbReference type="SUPFAM" id="SSF49899">
    <property type="entry name" value="Concanavalin A-like lectins/glucanases"/>
    <property type="match status" value="1"/>
</dbReference>
<dbReference type="GO" id="GO:0005975">
    <property type="term" value="P:carbohydrate metabolic process"/>
    <property type="evidence" value="ECO:0007669"/>
    <property type="project" value="UniProtKB-ARBA"/>
</dbReference>
<reference evidence="3 4" key="1">
    <citation type="submission" date="2019-09" db="EMBL/GenBank/DDBJ databases">
        <title>Genomes of family Cryomorphaceae.</title>
        <authorList>
            <person name="Bowman J.P."/>
        </authorList>
    </citation>
    <scope>NUCLEOTIDE SEQUENCE [LARGE SCALE GENOMIC DNA]</scope>
    <source>
        <strain evidence="3 4">LMG 25704</strain>
    </source>
</reference>
<organism evidence="3 4">
    <name type="scientific">Phaeocystidibacter luteus</name>
    <dbReference type="NCBI Taxonomy" id="911197"/>
    <lineage>
        <taxon>Bacteria</taxon>
        <taxon>Pseudomonadati</taxon>
        <taxon>Bacteroidota</taxon>
        <taxon>Flavobacteriia</taxon>
        <taxon>Flavobacteriales</taxon>
        <taxon>Phaeocystidibacteraceae</taxon>
        <taxon>Phaeocystidibacter</taxon>
    </lineage>
</organism>
<evidence type="ECO:0000259" key="2">
    <source>
        <dbReference type="Pfam" id="PF10102"/>
    </source>
</evidence>
<dbReference type="InterPro" id="IPR018765">
    <property type="entry name" value="DUF2341"/>
</dbReference>
<feature type="signal peptide" evidence="1">
    <location>
        <begin position="1"/>
        <end position="28"/>
    </location>
</feature>
<evidence type="ECO:0000313" key="4">
    <source>
        <dbReference type="Proteomes" id="UP000468650"/>
    </source>
</evidence>
<keyword evidence="4" id="KW-1185">Reference proteome</keyword>
<feature type="domain" description="DUF2341" evidence="2">
    <location>
        <begin position="80"/>
        <end position="141"/>
    </location>
</feature>
<dbReference type="Pfam" id="PF13385">
    <property type="entry name" value="Laminin_G_3"/>
    <property type="match status" value="1"/>
</dbReference>
<dbReference type="GO" id="GO:0004553">
    <property type="term" value="F:hydrolase activity, hydrolyzing O-glycosyl compounds"/>
    <property type="evidence" value="ECO:0007669"/>
    <property type="project" value="UniProtKB-ARBA"/>
</dbReference>
<feature type="chain" id="PRO_5026927904" evidence="1">
    <location>
        <begin position="29"/>
        <end position="3157"/>
    </location>
</feature>
<gene>
    <name evidence="3" type="ORF">F8C67_07650</name>
</gene>
<dbReference type="EMBL" id="WBVO01000005">
    <property type="protein sequence ID" value="KAB2810101.1"/>
    <property type="molecule type" value="Genomic_DNA"/>
</dbReference>
<sequence length="3157" mass="327467">MTKPYSIIRTTIRLAFAVVALLPLSAEAQFANGYEYRMPITIDESVVPDGSALSDFTFLLDVTSTNLTAASGKVTNASGFDILITDESGSALDFELISYTSGTGQYQAWVEIPTFEDAVNTTLYIYYGNSSVSADQSSSGTWSNGYVIVDHMEASGAANAVGNGISPSSDNTSSATGQIGGARSFDGAGDIVVYPDNNALDLTNDFTITAWVNSTNGASQPDLITKGGYQSAYSTWINSDDLVLHTDADDLQSATNSFAGSTWEYCAFVWNSASGRFIYLDGTQIATDGTTTNATTTTSTLTFSTLDYDYAGLLDEVRIIDAVRSAEWIQTEYNNQNNPTNFASLGTEECGGLTYYTYQSGNFTTANVWTTDPSGTTLQNAAVPDECDNVVILSGRTVTSTANNIEVVSLTINGGATFDIGTSTGHDLGNVSGTGTLISRTTSFPSGDFTSFGSASGGTLQLIDAGTGNFPIGSGTWNEVDLISTNATVDIISLASDVTILGDLDISQTSGSVEFRFGNNTTDRTLVVEGDVNVGSGTSMTVGSFDAFHEFELQGSLTADGDIDFSNSAQYSTASSGAVNLTFTGLSDEVLTGSGSQLDLYRLIVYKGTDITYEVAVDHSALAMYGPTNQANGSTSSPFSVENPEINKAIWVRAGTLRLQSGVSIPALTEGGNDYFIPLAGQLWIDGADVASTSLTGSSGNTGLTVIGTFKISGGTWSGNKSAGIVYRGTSTVIIEGGVVNISQYRPSGTVIGSANTSSYTQSGGVFICRGENGQAGEVGVGNGIFDLNFSTSGYNQSGGTIEIRDVASSGTGGGVLIGVDAANASATGGRIVVNLPGGTSGYVSSTVPLTSLYTERESGTGDATVFVDGNTIITDSLVVGTNSVFDGQANDITIRGNVEVIGTLTPGTGTWKADDTGSRTWTLGGTINDFQNLDVELTGSDSLVISGPSDITVSNELSVTSGILNNGTTRIDVNGSFNNSGIVRGSEAVRFNSGTSFTWGGSGSGIVKQIEIGGTTSSSSTVTLSSNQIVSESLTFITGDINTSRTVDLASFNLSLPNSSAIVGAGTNGTGYSGFSTGELASNGGLSIDVNATSTTFPMVANAAYAPATLTLSSAPSSYGTVTVIPVDAEHPNVTQTSQSLTYYFKVTSGIALGSSTGTWEFTYNQSDVVGTEGDYATGKFTGLSWLKDGTGSINTSNNTIDFGGSTYNSDIAGDYTAGNTNSADPFGAVDIYYSRQNGAWSATSSWSLTGHNVDNQPSQQPQSNSIVVIGDNDSIWTTANNEESGSLTIEEGSSLDIQANTGHDFGIVTGTGSLRIRQVNLPSGDLSGFLGASGGTVVIYVSGSDQTFTGHNISCRRMKWVLQTGHRVTLRDATFDVLEDLTCISLGNNTEDYRIEQVQLDVGGNINVISGDFRFRNSRGVTNMTVGEDFYVGSNARIQINQNTDRVHTLEIGDSLVIDGGFDTYLNASRYVDMTFNGTGVSAITGSGTTQILNIQVDKGSDTTSQLWFSHTGTFNIEASSWLALSNGLFVYDRNDTRTVSSATSTFTIPATAGIRMAASGGTLNIIDADDDAADLILSGYIGCSDGTLNIGSNADDAGNDISFTTSGNPVLDVNGGTFNVNGQVRRDLATSLGAVQVSVTDGGTLTIRGKNASDTRGKLEILNSGSLTMDASSEIVFERGGAGSTIADLYIESGLTTLSGGTITFNTASGVSTAEETFTINSADALYNLQATGSAGDIATLQLKSRGLTLSGDLTTSNANSAFDANEFDVSMAGNLTLNGSGDWTGSTLTVTSSTDFTGDATTTNAFENVVISGSASLNFLSGSDATASGTLNINSLGSIDLGTSFFQVEGNATVNGDVTSDAASASNGLVLAGSSAQNLFGSGTIDNLIINNAAGVNTLSDISVNRQLELTSGVLFLAANALTLSEDVAMTGSFSASNMIATNGVLTDEGVYYSISAGAKSFLLPIGSNGKYTPASYDFTSLSASGQLQVVPVDILHPSTTDTAETQLDYYWFVQTSGLGSYTVSHQYQYDNLDVNGIESSWVAGYFDLVNWTPSGGIANAIDPTNDSITIWSVDYLDGEFTAGEADEFGEAPIFYSRTGSGVYDWDDPNSWSNDSHLGVAAATAPTGAAKIVIASGDSITTNGDLRICQSVQNNGVLNVGTTIGHNFGRFNGSGKLILDVAPSNVYISPAGIFVGFASDTGGTWVYTGSVNADILNGLNSYKNLQFEGTSTKDLGSQNLTIYGDLNIYGGNVTNTSNIDLEIRGNWTNTSGAAAYTSGSETITFTGTATSEVSGSTSFNNVVVNKTSGADSLEITNGTTTISGSFSQTSGALSLNGGNIDLGGNITNGTWYGTDVSSVTISGTGSISSPVTFGMGGQSLNNFTITRAQAISLNSDLDVAGTLTLGTEDLSLTSSTLTINNAIAGTPTSLQTTNATTLEVHGTGSGIQIPTSVSALKILELDNPNGLSLSSALNVNDSIRALNGALNAAGNDLSIGANGWVVRGDGSYTESVNYAGNGNILWINSTSITSGGEVPTSRNTVQTASVNGSASVALGSDLVVNSSLVLNQNLSLGSDSLSLYGTITGSGELASSGSGSLALHGSGAISLPAFTTGQQSLASLVVQRTGTHTLQSNLEVIADLDLLRGHIEVDANNLSLGSAIAISNASNASFLSTGSTGSVVIQTPSTGAYTAPLGDLTTDLEYSPIEIRLTGGNLVSTSTLATQCVDAIATECPGATDYLTRYWNVVSTDVTDAEGSVRMWYTDDDIVGTEANILGKRFDGTNCVNGDSAILDSNIVSVFIDGFGEFSGREIDIATEPTTAATSFSVTNVSTLNFDVDWTNGDGQERLVIAREGAPVSFEPEDNVFYTFNTEFGASTPLNGTEYAVYKGSGADFTVTGLSPNRTYYFEIFEFNKLDTLSENYLVSSSLTGDQNTAIEMDLTVFLEGPLDSVSGEMSTTLQSSALIPTSQPFGSFYAGSESVGSVPADVTDWVYVQIFDAESPSDAIAINSVHEGAYFLKKTGGVVGLDGTSSPEILPTESGHLRVLIRTRNHLNLISADTLSPSSNIHTLDTRINGGVSTSPTNVIAGWHTIPAGVIENTTPNSIDMADAVEVWMQRNALNVYQIGDVTMDGEVNADDRSKVFENIGKDFSVPE</sequence>
<dbReference type="Proteomes" id="UP000468650">
    <property type="component" value="Unassembled WGS sequence"/>
</dbReference>
<comment type="caution">
    <text evidence="3">The sequence shown here is derived from an EMBL/GenBank/DDBJ whole genome shotgun (WGS) entry which is preliminary data.</text>
</comment>
<accession>A0A6N6RG03</accession>
<dbReference type="InterPro" id="IPR013320">
    <property type="entry name" value="ConA-like_dom_sf"/>
</dbReference>
<dbReference type="Pfam" id="PF10102">
    <property type="entry name" value="DUF2341"/>
    <property type="match status" value="1"/>
</dbReference>
<protein>
    <submittedName>
        <fullName evidence="3">LamG domain-containing protein</fullName>
    </submittedName>
</protein>
<keyword evidence="1" id="KW-0732">Signal</keyword>
<name>A0A6N6RG03_9FLAO</name>
<evidence type="ECO:0000313" key="3">
    <source>
        <dbReference type="EMBL" id="KAB2810101.1"/>
    </source>
</evidence>
<proteinExistence type="predicted"/>
<evidence type="ECO:0000256" key="1">
    <source>
        <dbReference type="SAM" id="SignalP"/>
    </source>
</evidence>
<dbReference type="OrthoDB" id="9813840at2"/>